<dbReference type="Gene3D" id="3.40.605.10">
    <property type="entry name" value="Aldehyde Dehydrogenase, Chain A, domain 1"/>
    <property type="match status" value="1"/>
</dbReference>
<dbReference type="RefSeq" id="WP_358358444.1">
    <property type="nucleotide sequence ID" value="NZ_JBEZFP010000079.1"/>
</dbReference>
<dbReference type="InterPro" id="IPR002539">
    <property type="entry name" value="MaoC-like_dom"/>
</dbReference>
<dbReference type="InterPro" id="IPR016163">
    <property type="entry name" value="Ald_DH_C"/>
</dbReference>
<keyword evidence="3" id="KW-0560">Oxidoreductase</keyword>
<proteinExistence type="inferred from homology"/>
<feature type="domain" description="MaoC-like" evidence="6">
    <location>
        <begin position="542"/>
        <end position="629"/>
    </location>
</feature>
<dbReference type="Gene3D" id="3.10.129.10">
    <property type="entry name" value="Hotdog Thioesterase"/>
    <property type="match status" value="1"/>
</dbReference>
<protein>
    <submittedName>
        <fullName evidence="7">Aldehyde dehydrogenase family protein</fullName>
    </submittedName>
</protein>
<evidence type="ECO:0000259" key="5">
    <source>
        <dbReference type="Pfam" id="PF00171"/>
    </source>
</evidence>
<comment type="similarity">
    <text evidence="2">Belongs to the aldehyde dehydrogenase family.</text>
</comment>
<name>A0ABV3DMV8_9ACTN</name>
<evidence type="ECO:0000256" key="3">
    <source>
        <dbReference type="ARBA" id="ARBA00023002"/>
    </source>
</evidence>
<evidence type="ECO:0000313" key="8">
    <source>
        <dbReference type="Proteomes" id="UP001551482"/>
    </source>
</evidence>
<sequence>MTGPVPHYLCGEWRMPADAGSVRRHAVHGHEVYRVTTTAVDAAPAFAHARAVGIPALRRLDSAQRARLTTRLARHLALHREEFVRLLAHLGASRVDAAHDVAGGLDAMRHCAATVTRHLAGEGDAGWDGATADGRLFVHGGSGAPSGVNGVPLRAVAAAPPGVAVHISGFALPVTTLLDAFARAFVAGVPVIVRPSRRSAQIAVHLVRRIAECPGIPDGALQILSGPADLIRHLGAHDLFGFTGTSATARHLRGRIAQFAAPPWQDFAADALGCAVLGADAAPGSAAFDLFVSRFVAGMTAHAGQTPAAARRAFVPATLLDSVADATAAALDGIRLGDPYATGVDMGPLVDQAHRRRVLSSVARLRGVGRTVRGTPGAVDAVARDERFGAYLPPILLAADHAEYHEPHQVEAFGPVGTLIPYRSSDDIAHALALGARGSRAWVVTGEPARAADLVRQLAPTQRHIEVIDSSASPGGPGAPVDEPRQRPPLDHLTTTTVQASARHLAAATDRWIPGAAHVHSFTHPLRRHLGDLRVGDTITVGPRTVTRADIACFAELTGDHYYLHTDDAAAAEHPFFRGIVAHGFLVLSLATGLFVPPEPGPVLANRGLENLRFLAPVRPDDSLTATLTARRITPRPGAGNGDVCWHVEVVNQDGRPVAEFDLITLTADRPAAGDKDVPHARHHHSQPV</sequence>
<dbReference type="Pfam" id="PF00171">
    <property type="entry name" value="Aldedh"/>
    <property type="match status" value="1"/>
</dbReference>
<evidence type="ECO:0000256" key="4">
    <source>
        <dbReference type="SAM" id="MobiDB-lite"/>
    </source>
</evidence>
<dbReference type="InterPro" id="IPR029069">
    <property type="entry name" value="HotDog_dom_sf"/>
</dbReference>
<dbReference type="SUPFAM" id="SSF54637">
    <property type="entry name" value="Thioesterase/thiol ester dehydrase-isomerase"/>
    <property type="match status" value="1"/>
</dbReference>
<dbReference type="EMBL" id="JBEZFP010000079">
    <property type="protein sequence ID" value="MEU8137081.1"/>
    <property type="molecule type" value="Genomic_DNA"/>
</dbReference>
<dbReference type="InterPro" id="IPR015590">
    <property type="entry name" value="Aldehyde_DH_dom"/>
</dbReference>
<evidence type="ECO:0000313" key="7">
    <source>
        <dbReference type="EMBL" id="MEU8137081.1"/>
    </source>
</evidence>
<dbReference type="Gene3D" id="3.40.309.10">
    <property type="entry name" value="Aldehyde Dehydrogenase, Chain A, domain 2"/>
    <property type="match status" value="1"/>
</dbReference>
<comment type="similarity">
    <text evidence="1">Belongs to the enoyl-CoA hydratase/isomerase family.</text>
</comment>
<organism evidence="7 8">
    <name type="scientific">Streptodolium elevatio</name>
    <dbReference type="NCBI Taxonomy" id="3157996"/>
    <lineage>
        <taxon>Bacteria</taxon>
        <taxon>Bacillati</taxon>
        <taxon>Actinomycetota</taxon>
        <taxon>Actinomycetes</taxon>
        <taxon>Kitasatosporales</taxon>
        <taxon>Streptomycetaceae</taxon>
        <taxon>Streptodolium</taxon>
    </lineage>
</organism>
<dbReference type="InterPro" id="IPR016162">
    <property type="entry name" value="Ald_DH_N"/>
</dbReference>
<feature type="region of interest" description="Disordered" evidence="4">
    <location>
        <begin position="467"/>
        <end position="491"/>
    </location>
</feature>
<dbReference type="Proteomes" id="UP001551482">
    <property type="component" value="Unassembled WGS sequence"/>
</dbReference>
<comment type="caution">
    <text evidence="7">The sequence shown here is derived from an EMBL/GenBank/DDBJ whole genome shotgun (WGS) entry which is preliminary data.</text>
</comment>
<reference evidence="7 8" key="1">
    <citation type="submission" date="2024-06" db="EMBL/GenBank/DDBJ databases">
        <title>The Natural Products Discovery Center: Release of the First 8490 Sequenced Strains for Exploring Actinobacteria Biosynthetic Diversity.</title>
        <authorList>
            <person name="Kalkreuter E."/>
            <person name="Kautsar S.A."/>
            <person name="Yang D."/>
            <person name="Bader C.D."/>
            <person name="Teijaro C.N."/>
            <person name="Fluegel L."/>
            <person name="Davis C.M."/>
            <person name="Simpson J.R."/>
            <person name="Lauterbach L."/>
            <person name="Steele A.D."/>
            <person name="Gui C."/>
            <person name="Meng S."/>
            <person name="Li G."/>
            <person name="Viehrig K."/>
            <person name="Ye F."/>
            <person name="Su P."/>
            <person name="Kiefer A.F."/>
            <person name="Nichols A."/>
            <person name="Cepeda A.J."/>
            <person name="Yan W."/>
            <person name="Fan B."/>
            <person name="Jiang Y."/>
            <person name="Adhikari A."/>
            <person name="Zheng C.-J."/>
            <person name="Schuster L."/>
            <person name="Cowan T.M."/>
            <person name="Smanski M.J."/>
            <person name="Chevrette M.G."/>
            <person name="De Carvalho L.P.S."/>
            <person name="Shen B."/>
        </authorList>
    </citation>
    <scope>NUCLEOTIDE SEQUENCE [LARGE SCALE GENOMIC DNA]</scope>
    <source>
        <strain evidence="7 8">NPDC048946</strain>
    </source>
</reference>
<dbReference type="InterPro" id="IPR016161">
    <property type="entry name" value="Ald_DH/histidinol_DH"/>
</dbReference>
<dbReference type="SUPFAM" id="SSF53720">
    <property type="entry name" value="ALDH-like"/>
    <property type="match status" value="1"/>
</dbReference>
<feature type="domain" description="Aldehyde dehydrogenase" evidence="5">
    <location>
        <begin position="31"/>
        <end position="459"/>
    </location>
</feature>
<dbReference type="Pfam" id="PF01575">
    <property type="entry name" value="MaoC_dehydratas"/>
    <property type="match status" value="1"/>
</dbReference>
<evidence type="ECO:0000256" key="2">
    <source>
        <dbReference type="ARBA" id="ARBA00009986"/>
    </source>
</evidence>
<evidence type="ECO:0000259" key="6">
    <source>
        <dbReference type="Pfam" id="PF01575"/>
    </source>
</evidence>
<dbReference type="PANTHER" id="PTHR43111:SF1">
    <property type="entry name" value="ALDEHYDE DEHYDROGENASE B-RELATED"/>
    <property type="match status" value="1"/>
</dbReference>
<gene>
    <name evidence="7" type="ORF">AB0C36_26645</name>
</gene>
<evidence type="ECO:0000256" key="1">
    <source>
        <dbReference type="ARBA" id="ARBA00005254"/>
    </source>
</evidence>
<keyword evidence="8" id="KW-1185">Reference proteome</keyword>
<dbReference type="PANTHER" id="PTHR43111">
    <property type="entry name" value="ALDEHYDE DEHYDROGENASE B-RELATED"/>
    <property type="match status" value="1"/>
</dbReference>
<accession>A0ABV3DMV8</accession>